<feature type="domain" description="Amidase" evidence="4">
    <location>
        <begin position="505"/>
        <end position="685"/>
    </location>
</feature>
<accession>A0A9P4X5D8</accession>
<dbReference type="PROSITE" id="PS00455">
    <property type="entry name" value="AMP_BINDING"/>
    <property type="match status" value="1"/>
</dbReference>
<dbReference type="Gene3D" id="3.40.50.720">
    <property type="entry name" value="NAD(P)-binding Rossmann-like Domain"/>
    <property type="match status" value="1"/>
</dbReference>
<dbReference type="Pfam" id="PF01425">
    <property type="entry name" value="Amidase"/>
    <property type="match status" value="1"/>
</dbReference>
<dbReference type="InterPro" id="IPR023631">
    <property type="entry name" value="Amidase_dom"/>
</dbReference>
<dbReference type="InterPro" id="IPR045851">
    <property type="entry name" value="AMP-bd_C_sf"/>
</dbReference>
<organism evidence="6 7">
    <name type="scientific">Trichoderma lentiforme</name>
    <dbReference type="NCBI Taxonomy" id="1567552"/>
    <lineage>
        <taxon>Eukaryota</taxon>
        <taxon>Fungi</taxon>
        <taxon>Dikarya</taxon>
        <taxon>Ascomycota</taxon>
        <taxon>Pezizomycotina</taxon>
        <taxon>Sordariomycetes</taxon>
        <taxon>Hypocreomycetidae</taxon>
        <taxon>Hypocreales</taxon>
        <taxon>Hypocreaceae</taxon>
        <taxon>Trichoderma</taxon>
    </lineage>
</organism>
<dbReference type="EMBL" id="QLNT01000022">
    <property type="protein sequence ID" value="KAF3060860.1"/>
    <property type="molecule type" value="Genomic_DNA"/>
</dbReference>
<dbReference type="InterPro" id="IPR025110">
    <property type="entry name" value="AMP-bd_C"/>
</dbReference>
<comment type="caution">
    <text evidence="6">The sequence shown here is derived from an EMBL/GenBank/DDBJ whole genome shotgun (WGS) entry which is preliminary data.</text>
</comment>
<evidence type="ECO:0000256" key="1">
    <source>
        <dbReference type="ARBA" id="ARBA00022450"/>
    </source>
</evidence>
<reference evidence="6 7" key="1">
    <citation type="submission" date="2018-06" db="EMBL/GenBank/DDBJ databases">
        <title>Genome analysis of cellulolytic fungus Trichoderma lentiforme CFAM-422.</title>
        <authorList>
            <person name="Steindorff A.S."/>
            <person name="Formighieri E.F."/>
            <person name="Midorikawa G.E.O."/>
            <person name="Tamietti M.S."/>
            <person name="Ramos E.Z."/>
            <person name="Silva A.S."/>
            <person name="Bon E.P.S."/>
            <person name="Mendes T.D."/>
            <person name="Damaso M.C.T."/>
            <person name="Favaro L.C.L."/>
        </authorList>
    </citation>
    <scope>NUCLEOTIDE SEQUENCE [LARGE SCALE GENOMIC DNA]</scope>
    <source>
        <strain evidence="6 7">CFAM-422</strain>
    </source>
</reference>
<dbReference type="Gene3D" id="3.30.300.30">
    <property type="match status" value="1"/>
</dbReference>
<evidence type="ECO:0000259" key="4">
    <source>
        <dbReference type="Pfam" id="PF01425"/>
    </source>
</evidence>
<dbReference type="InterPro" id="IPR020845">
    <property type="entry name" value="AMP-binding_CS"/>
</dbReference>
<protein>
    <submittedName>
        <fullName evidence="6">Short chain dehydrogenase andI</fullName>
    </submittedName>
</protein>
<keyword evidence="1" id="KW-0596">Phosphopantetheine</keyword>
<keyword evidence="7" id="KW-1185">Reference proteome</keyword>
<dbReference type="GO" id="GO:0016877">
    <property type="term" value="F:ligase activity, forming carbon-sulfur bonds"/>
    <property type="evidence" value="ECO:0007669"/>
    <property type="project" value="UniProtKB-ARBA"/>
</dbReference>
<name>A0A9P4X5D8_9HYPO</name>
<dbReference type="InterPro" id="IPR002347">
    <property type="entry name" value="SDR_fam"/>
</dbReference>
<gene>
    <name evidence="6" type="ORF">CFAM422_010951</name>
</gene>
<evidence type="ECO:0000259" key="5">
    <source>
        <dbReference type="Pfam" id="PF13193"/>
    </source>
</evidence>
<dbReference type="Pfam" id="PF13193">
    <property type="entry name" value="AMP-binding_C"/>
    <property type="match status" value="1"/>
</dbReference>
<evidence type="ECO:0000313" key="7">
    <source>
        <dbReference type="Proteomes" id="UP000801864"/>
    </source>
</evidence>
<dbReference type="CDD" id="cd05233">
    <property type="entry name" value="SDR_c"/>
    <property type="match status" value="1"/>
</dbReference>
<keyword evidence="2" id="KW-0597">Phosphoprotein</keyword>
<dbReference type="Pfam" id="PF00501">
    <property type="entry name" value="AMP-binding"/>
    <property type="match status" value="1"/>
</dbReference>
<dbReference type="Proteomes" id="UP000801864">
    <property type="component" value="Unassembled WGS sequence"/>
</dbReference>
<dbReference type="Pfam" id="PF00106">
    <property type="entry name" value="adh_short"/>
    <property type="match status" value="1"/>
</dbReference>
<dbReference type="SUPFAM" id="SSF56801">
    <property type="entry name" value="Acetyl-CoA synthetase-like"/>
    <property type="match status" value="1"/>
</dbReference>
<dbReference type="PANTHER" id="PTHR43767:SF10">
    <property type="entry name" value="SURFACTIN SYNTHASE SUBUNIT 1"/>
    <property type="match status" value="1"/>
</dbReference>
<feature type="domain" description="AMP-dependent synthetase/ligase" evidence="3">
    <location>
        <begin position="1032"/>
        <end position="1350"/>
    </location>
</feature>
<evidence type="ECO:0000256" key="2">
    <source>
        <dbReference type="ARBA" id="ARBA00022553"/>
    </source>
</evidence>
<dbReference type="CDD" id="cd04433">
    <property type="entry name" value="AFD_class_I"/>
    <property type="match status" value="1"/>
</dbReference>
<dbReference type="PRINTS" id="PR00080">
    <property type="entry name" value="SDRFAMILY"/>
</dbReference>
<dbReference type="PANTHER" id="PTHR43767">
    <property type="entry name" value="LONG-CHAIN-FATTY-ACID--COA LIGASE"/>
    <property type="match status" value="1"/>
</dbReference>
<dbReference type="InterPro" id="IPR036291">
    <property type="entry name" value="NAD(P)-bd_dom_sf"/>
</dbReference>
<dbReference type="SUPFAM" id="SSF51735">
    <property type="entry name" value="NAD(P)-binding Rossmann-fold domains"/>
    <property type="match status" value="1"/>
</dbReference>
<evidence type="ECO:0000259" key="3">
    <source>
        <dbReference type="Pfam" id="PF00501"/>
    </source>
</evidence>
<proteinExistence type="predicted"/>
<dbReference type="PRINTS" id="PR00081">
    <property type="entry name" value="GDHRDH"/>
</dbReference>
<feature type="domain" description="AMP-binding enzyme C-terminal" evidence="5">
    <location>
        <begin position="1403"/>
        <end position="1490"/>
    </location>
</feature>
<dbReference type="InterPro" id="IPR036928">
    <property type="entry name" value="AS_sf"/>
</dbReference>
<dbReference type="InterPro" id="IPR042099">
    <property type="entry name" value="ANL_N_sf"/>
</dbReference>
<dbReference type="SUPFAM" id="SSF75304">
    <property type="entry name" value="Amidase signature (AS) enzymes"/>
    <property type="match status" value="1"/>
</dbReference>
<dbReference type="Gene3D" id="3.40.50.12780">
    <property type="entry name" value="N-terminal domain of ligase-like"/>
    <property type="match status" value="1"/>
</dbReference>
<dbReference type="InterPro" id="IPR050237">
    <property type="entry name" value="ATP-dep_AMP-bd_enzyme"/>
</dbReference>
<sequence length="1547" mass="171013">MAEDPLAGLDEDFLLYAQAFTKELHRDVYPSIDPTSSALSQAGKVVIITGASKGLGRRGFVPSFAKAGAKAIVLVARNSAQLQESAEALTKEYPNTKFLPVTCDIKDEASVRAVFRQIKEAFGTADVLVNNAGTPDDVKPLRHANIDNLWHGIEVNIKGTILMTQEFLNLVGTTKEATIVNLSSAMAFVPLPGQASYTLSKLAIAQLSAFIALENPNVRAVSVHPGTVMTDLLTPSLQKFAKDAPELVGGLSVWLTTKDAAFLNGRYITANWSVDELVRRQAEIVEGKKLEMSKYLGWARRLLENQLPGSLQFPLPKPNHATSTPGLNMKNLFTVVIAGSQYLLHPQKLGTIEETINPDALIPVTLLTTTEINTDLEGILQLFATVDDVFQPDFGGILVEKPEKNKTIGFVQNPAPRSRALFSLQRPEVEAAAFEDLPSGPYFLHGPNLYQAWRLYDDFLDAFTFGVIPNSINGSDDGFEALSSLSDNGSSKSIAVPSRLYHAAPSIRKPLSGVRISITDAASLKGVQTTLSSRSWSQLYGTEASETAEFVQKLIDMGAIIVGKTKSSQLDSGREWVDVAAPWNPRGDGYQDSGGSGAGAGASVGGYDWMEYAIAKDSFEGVREQARVHGVYSIRASAQTASLQGWRNDSQNYAAIGLLNRNLHHLLSLAQLTLNTSNANMPFPKRIIYPLDFAPTIESGQSQDDKFVAMLEHFLKVKADKMRLSDAWDAHPPEEANGQTLEEYMKEAPFSSFCSDFYHEYEDFRSDYKNKFGREPYVEATPRFRWGIGENETKQDYTNHHERIEVFKKWFGDNIMSTLGDSETIMVLPFGPHTVQYRDDLPRPPTRIDGIGPEVLAPLLGLPHLVIPFAQTSYHSRVTDKSESRPFTGSIMGPHGSDIMILQLAKAALGRAEWRSRVDTGRWAFPQGHALADINYIYINLQLQTYRGTRRKTTLALKLLHRLLPQTAAMAVGSARDKFPNDLLLVQFLRSAKRCANQRPYIHDHFGYEKSFEELIADILRMRDLMRQQLPASAFSERGVFKDEAPYVAVLTRSGYEFIVAFFAVRVLGGAPIPFGSGILPEEARYFVNSSKASCILAGSDCYEKAERIASISNGPADFKTISIPIVCDSEPVKEIDVTIDETLNMDPRGPGLVIFTSGTTGPPKGAVLPRICMVFQPDAPANCQTVCFRPPHWLGGAISLVEPMLTGKQVHILRERAGVENIWKVFRNNQITGTGFTPGVLREMKEWLETQSEDEQEEYLKAFKRIGVIHCAGAMVSPSVLKFWKSRTGLVFNNVYGSTEVGGFATFKCLDGTERSDAIGVAFPGIKVKLADGDHGEICVKSPFMLTHYIGDEEKTKAAFDDEGYFKTGDFAELKDGEYVFSGRANTDYILFRHYRIPSVQVEVALTALPYVTEACVLGVPDHEAKQICAAVVRLTREQERLQSRHGERIIDLARLRADMNETLPKYMLPVLVKILGPGEEMPQTVSHKPIKNQIIKKCFGVEKSWSAENSIPGVEYWGSMPAPEEADTKLWDWLGLQRADFKAEA</sequence>
<dbReference type="Gene3D" id="3.90.1300.10">
    <property type="entry name" value="Amidase signature (AS) domain"/>
    <property type="match status" value="1"/>
</dbReference>
<dbReference type="InterPro" id="IPR000873">
    <property type="entry name" value="AMP-dep_synth/lig_dom"/>
</dbReference>
<evidence type="ECO:0000313" key="6">
    <source>
        <dbReference type="EMBL" id="KAF3060860.1"/>
    </source>
</evidence>